<organism evidence="1">
    <name type="scientific">virus sp. ctML55</name>
    <dbReference type="NCBI Taxonomy" id="2827627"/>
    <lineage>
        <taxon>Viruses</taxon>
    </lineage>
</organism>
<proteinExistence type="predicted"/>
<sequence>MEEGFSTIDKVRLGTAAADAISAAAAFIPGYGTVASGVLGIGSTLTNIGADIADESMSGWDVAGNALYGLGMDVVGLIPGMGATGKAAKIVRVLKPVSKLAMRTL</sequence>
<protein>
    <submittedName>
        <fullName evidence="1">Uncharacterized protein</fullName>
    </submittedName>
</protein>
<name>A0A8S5RI59_9VIRU</name>
<evidence type="ECO:0000313" key="1">
    <source>
        <dbReference type="EMBL" id="DAE30851.1"/>
    </source>
</evidence>
<dbReference type="EMBL" id="BK059105">
    <property type="protein sequence ID" value="DAE30851.1"/>
    <property type="molecule type" value="Genomic_DNA"/>
</dbReference>
<reference evidence="1" key="1">
    <citation type="journal article" date="2021" name="Proc. Natl. Acad. Sci. U.S.A.">
        <title>A Catalog of Tens of Thousands of Viruses from Human Metagenomes Reveals Hidden Associations with Chronic Diseases.</title>
        <authorList>
            <person name="Tisza M.J."/>
            <person name="Buck C.B."/>
        </authorList>
    </citation>
    <scope>NUCLEOTIDE SEQUENCE</scope>
    <source>
        <strain evidence="1">CtML55</strain>
    </source>
</reference>
<accession>A0A8S5RI59</accession>